<dbReference type="InterPro" id="IPR025762">
    <property type="entry name" value="DFDF"/>
</dbReference>
<feature type="compositionally biased region" description="Low complexity" evidence="2">
    <location>
        <begin position="201"/>
        <end position="213"/>
    </location>
</feature>
<organism evidence="5 9">
    <name type="scientific">Rotaria sordida</name>
    <dbReference type="NCBI Taxonomy" id="392033"/>
    <lineage>
        <taxon>Eukaryota</taxon>
        <taxon>Metazoa</taxon>
        <taxon>Spiralia</taxon>
        <taxon>Gnathifera</taxon>
        <taxon>Rotifera</taxon>
        <taxon>Eurotatoria</taxon>
        <taxon>Bdelloidea</taxon>
        <taxon>Philodinida</taxon>
        <taxon>Philodinidae</taxon>
        <taxon>Rotaria</taxon>
    </lineage>
</organism>
<feature type="compositionally biased region" description="Polar residues" evidence="2">
    <location>
        <begin position="423"/>
        <end position="437"/>
    </location>
</feature>
<feature type="compositionally biased region" description="Polar residues" evidence="2">
    <location>
        <begin position="214"/>
        <end position="233"/>
    </location>
</feature>
<feature type="compositionally biased region" description="Polar residues" evidence="2">
    <location>
        <begin position="305"/>
        <end position="320"/>
    </location>
</feature>
<feature type="compositionally biased region" description="Basic and acidic residues" evidence="2">
    <location>
        <begin position="234"/>
        <end position="252"/>
    </location>
</feature>
<dbReference type="Pfam" id="PF12701">
    <property type="entry name" value="LSM14"/>
    <property type="match status" value="1"/>
</dbReference>
<feature type="domain" description="DFDF" evidence="3">
    <location>
        <begin position="321"/>
        <end position="357"/>
    </location>
</feature>
<reference evidence="5" key="1">
    <citation type="submission" date="2021-02" db="EMBL/GenBank/DDBJ databases">
        <authorList>
            <person name="Nowell W R."/>
        </authorList>
    </citation>
    <scope>NUCLEOTIDE SEQUENCE</scope>
</reference>
<feature type="compositionally biased region" description="Polar residues" evidence="2">
    <location>
        <begin position="162"/>
        <end position="178"/>
    </location>
</feature>
<name>A0A814BLF4_9BILA</name>
<dbReference type="SMART" id="SM01271">
    <property type="entry name" value="LSM14"/>
    <property type="match status" value="1"/>
</dbReference>
<feature type="compositionally biased region" description="Basic residues" evidence="2">
    <location>
        <begin position="448"/>
        <end position="462"/>
    </location>
</feature>
<evidence type="ECO:0000313" key="9">
    <source>
        <dbReference type="Proteomes" id="UP000663854"/>
    </source>
</evidence>
<dbReference type="OrthoDB" id="21539at2759"/>
<gene>
    <name evidence="6" type="ORF">JXQ802_LOCUS12085</name>
    <name evidence="7" type="ORF">JXQ802_LOCUS12120</name>
    <name evidence="5" type="ORF">PYM288_LOCUS10885</name>
    <name evidence="4" type="ORF">RFH988_LOCUS5344</name>
    <name evidence="8" type="ORF">ZHD862_LOCUS11985</name>
</gene>
<evidence type="ECO:0000313" key="6">
    <source>
        <dbReference type="EMBL" id="CAF0958949.1"/>
    </source>
</evidence>
<dbReference type="PROSITE" id="PS51512">
    <property type="entry name" value="DFDF"/>
    <property type="match status" value="1"/>
</dbReference>
<dbReference type="PANTHER" id="PTHR13586:SF26">
    <property type="entry name" value="CHROMOSOME UNDETERMINED SCAFFOLD_51, WHOLE GENOME SHOTGUN SEQUENCE"/>
    <property type="match status" value="1"/>
</dbReference>
<evidence type="ECO:0000313" key="8">
    <source>
        <dbReference type="EMBL" id="CAF0990274.1"/>
    </source>
</evidence>
<protein>
    <recommendedName>
        <fullName evidence="3">DFDF domain-containing protein</fullName>
    </recommendedName>
</protein>
<dbReference type="InterPro" id="IPR025609">
    <property type="entry name" value="Lsm14-like_N"/>
</dbReference>
<evidence type="ECO:0000313" key="7">
    <source>
        <dbReference type="EMBL" id="CAF0959677.1"/>
    </source>
</evidence>
<keyword evidence="10" id="KW-1185">Reference proteome</keyword>
<dbReference type="SUPFAM" id="SSF50182">
    <property type="entry name" value="Sm-like ribonucleoproteins"/>
    <property type="match status" value="1"/>
</dbReference>
<evidence type="ECO:0000259" key="3">
    <source>
        <dbReference type="PROSITE" id="PS51512"/>
    </source>
</evidence>
<feature type="region of interest" description="Disordered" evidence="2">
    <location>
        <begin position="423"/>
        <end position="462"/>
    </location>
</feature>
<evidence type="ECO:0000313" key="4">
    <source>
        <dbReference type="EMBL" id="CAF0829140.1"/>
    </source>
</evidence>
<dbReference type="EMBL" id="CAJNOH010000176">
    <property type="protein sequence ID" value="CAF0927765.1"/>
    <property type="molecule type" value="Genomic_DNA"/>
</dbReference>
<dbReference type="InterPro" id="IPR019050">
    <property type="entry name" value="FDF_dom"/>
</dbReference>
<comment type="similarity">
    <text evidence="1">Belongs to the LSM14 family.</text>
</comment>
<dbReference type="PANTHER" id="PTHR13586">
    <property type="entry name" value="SCD6 PROTEIN-RELATED"/>
    <property type="match status" value="1"/>
</dbReference>
<feature type="region of interest" description="Disordered" evidence="2">
    <location>
        <begin position="305"/>
        <end position="332"/>
    </location>
</feature>
<dbReference type="Proteomes" id="UP000663864">
    <property type="component" value="Unassembled WGS sequence"/>
</dbReference>
<dbReference type="EMBL" id="CAJNOO010000149">
    <property type="protein sequence ID" value="CAF0829140.1"/>
    <property type="molecule type" value="Genomic_DNA"/>
</dbReference>
<accession>A0A814BLF4</accession>
<dbReference type="Proteomes" id="UP000663882">
    <property type="component" value="Unassembled WGS sequence"/>
</dbReference>
<feature type="region of interest" description="Disordered" evidence="2">
    <location>
        <begin position="147"/>
        <end position="284"/>
    </location>
</feature>
<evidence type="ECO:0000313" key="5">
    <source>
        <dbReference type="EMBL" id="CAF0927765.1"/>
    </source>
</evidence>
<evidence type="ECO:0000313" key="10">
    <source>
        <dbReference type="Proteomes" id="UP000663870"/>
    </source>
</evidence>
<dbReference type="EMBL" id="CAJNOL010000246">
    <property type="protein sequence ID" value="CAF0959677.1"/>
    <property type="molecule type" value="Genomic_DNA"/>
</dbReference>
<dbReference type="SMART" id="SM01199">
    <property type="entry name" value="FDF"/>
    <property type="match status" value="1"/>
</dbReference>
<dbReference type="Gene3D" id="2.30.30.100">
    <property type="match status" value="1"/>
</dbReference>
<comment type="caution">
    <text evidence="5">The sequence shown here is derived from an EMBL/GenBank/DDBJ whole genome shotgun (WGS) entry which is preliminary data.</text>
</comment>
<proteinExistence type="inferred from homology"/>
<sequence length="462" mass="53783">MSRDFIGSKIAIITKSQCRYIGTIIGIDAQTSSILLGNVKSFGTENRLGHLTNTHMTSTILPIMQFANSDIEDLKIVNDDQTQEILQQQSCSIPVSSSTLSSSQQPSIHDDPAIVSAVISSSYKDNKSNSTVTSRLMQNFRHMTLSDEKLTIQPKTEESHIRSNSGELNSPWSLLSSSKLEDNNNSKPSSQQCSDNKSKFFDNFISDSNNNTNRFQSNRSHQRLSNTHSTQTLRENDGHYNRQYDNDGHYNRQYDNNGLPVRQPFYSNDDPYPQKQQQKQNHYQNDNIQQKQRYFYNNHRTKKFNQQQYIGGNRSNGNRETFQDNPNDYDNDFDFETSNRKFNKLTTEDEFKHGNDLITNQPIQLQIDNNSIDDYQPIYDKKKSFFDNLIGTEQSDVPISYNYNRSKNQDTFNNDNYQHYNNRSNGNGYRQSNNNYRQHQHGNEGFHYKQHNNNKNGYHYRY</sequence>
<dbReference type="Proteomes" id="UP000663854">
    <property type="component" value="Unassembled WGS sequence"/>
</dbReference>
<dbReference type="EMBL" id="CAJNOT010000463">
    <property type="protein sequence ID" value="CAF0990274.1"/>
    <property type="molecule type" value="Genomic_DNA"/>
</dbReference>
<evidence type="ECO:0000256" key="2">
    <source>
        <dbReference type="SAM" id="MobiDB-lite"/>
    </source>
</evidence>
<evidence type="ECO:0000256" key="1">
    <source>
        <dbReference type="ARBA" id="ARBA00010415"/>
    </source>
</evidence>
<feature type="compositionally biased region" description="Polar residues" evidence="2">
    <location>
        <begin position="185"/>
        <end position="195"/>
    </location>
</feature>
<dbReference type="EMBL" id="CAJNOL010000245">
    <property type="protein sequence ID" value="CAF0958949.1"/>
    <property type="molecule type" value="Genomic_DNA"/>
</dbReference>
<dbReference type="Proteomes" id="UP000663870">
    <property type="component" value="Unassembled WGS sequence"/>
</dbReference>
<feature type="compositionally biased region" description="Basic and acidic residues" evidence="2">
    <location>
        <begin position="147"/>
        <end position="161"/>
    </location>
</feature>
<dbReference type="InterPro" id="IPR010920">
    <property type="entry name" value="LSM_dom_sf"/>
</dbReference>
<dbReference type="AlphaFoldDB" id="A0A814BLF4"/>
<feature type="compositionally biased region" description="Low complexity" evidence="2">
    <location>
        <begin position="268"/>
        <end position="284"/>
    </location>
</feature>